<keyword evidence="3" id="KW-1185">Reference proteome</keyword>
<dbReference type="PANTHER" id="PTHR36932">
    <property type="entry name" value="CAPSULAR POLYSACCHARIDE BIOSYNTHESIS PROTEIN"/>
    <property type="match status" value="1"/>
</dbReference>
<dbReference type="OrthoDB" id="3981340at2"/>
<gene>
    <name evidence="2" type="ORF">D3P08_01100</name>
</gene>
<dbReference type="SUPFAM" id="SSF56801">
    <property type="entry name" value="Acetyl-CoA synthetase-like"/>
    <property type="match status" value="1"/>
</dbReference>
<dbReference type="EMBL" id="QXQA01000001">
    <property type="protein sequence ID" value="RIX60605.1"/>
    <property type="molecule type" value="Genomic_DNA"/>
</dbReference>
<dbReference type="InterPro" id="IPR042099">
    <property type="entry name" value="ANL_N_sf"/>
</dbReference>
<organism evidence="2 3">
    <name type="scientific">Paenibacillus nanensis</name>
    <dbReference type="NCBI Taxonomy" id="393251"/>
    <lineage>
        <taxon>Bacteria</taxon>
        <taxon>Bacillati</taxon>
        <taxon>Bacillota</taxon>
        <taxon>Bacilli</taxon>
        <taxon>Bacillales</taxon>
        <taxon>Paenibacillaceae</taxon>
        <taxon>Paenibacillus</taxon>
    </lineage>
</organism>
<reference evidence="2 3" key="1">
    <citation type="submission" date="2018-09" db="EMBL/GenBank/DDBJ databases">
        <title>Paenibacillus aracenensis nov. sp. isolated from a cave in southern Spain.</title>
        <authorList>
            <person name="Jurado V."/>
            <person name="Gutierrez-Patricio S."/>
            <person name="Gonzalez-Pimentel J.L."/>
            <person name="Miller A.Z."/>
            <person name="Laiz L."/>
            <person name="Saiz-Jimenez C."/>
        </authorList>
    </citation>
    <scope>NUCLEOTIDE SEQUENCE [LARGE SCALE GENOMIC DNA]</scope>
    <source>
        <strain evidence="2 3">DSM 22867</strain>
    </source>
</reference>
<accession>A0A3A1VK32</accession>
<proteinExistence type="predicted"/>
<evidence type="ECO:0000313" key="3">
    <source>
        <dbReference type="Proteomes" id="UP000266482"/>
    </source>
</evidence>
<feature type="domain" description="AMP-dependent synthetase/ligase" evidence="1">
    <location>
        <begin position="71"/>
        <end position="229"/>
    </location>
</feature>
<dbReference type="Gene3D" id="3.40.50.12780">
    <property type="entry name" value="N-terminal domain of ligase-like"/>
    <property type="match status" value="1"/>
</dbReference>
<protein>
    <submittedName>
        <fullName evidence="2">Phenylacetate--CoA ligase family protein</fullName>
    </submittedName>
</protein>
<dbReference type="Pfam" id="PF00501">
    <property type="entry name" value="AMP-binding"/>
    <property type="match status" value="1"/>
</dbReference>
<sequence length="408" mass="45845">MRLLTEQLRLITRLHPWYKDLLEPSSITLDDQHDSPSSLLERLPLLGAEKLEKYYYAQSPRTEFGLSVYRTSGTSTGIRKAIYYSAEDDFRYMEAKRKSYLAWLGERHTLTKAMADLGTGHAASTALSIFASMGLQAEAIPFTAPIEEHLSSIRHFQPQLLYTMPSILEAIADAASDPPSLGLRKIILVGELASSEWQRRMAARFGLAPADILDTYGSIEVGAIAAFDHELGRYVLADGLIGESLPAEQLGEGFQPLGEEEGVLVLTSFERSLFPVIRYVTYDVVRDFRTVHKDGKPLQTFRCLTKRIGHELKHGEKISLYDIEEVVSKHLPHAALRVMVRDNKLKLYIAGEGWREDTATAIQTDVERKIEEIGQMIQNRLLQGIEVIPTGKREDLPSGTVKSKRLYT</sequence>
<dbReference type="Proteomes" id="UP000266482">
    <property type="component" value="Unassembled WGS sequence"/>
</dbReference>
<name>A0A3A1VK32_9BACL</name>
<keyword evidence="2" id="KW-0436">Ligase</keyword>
<comment type="caution">
    <text evidence="2">The sequence shown here is derived from an EMBL/GenBank/DDBJ whole genome shotgun (WGS) entry which is preliminary data.</text>
</comment>
<dbReference type="GO" id="GO:0016874">
    <property type="term" value="F:ligase activity"/>
    <property type="evidence" value="ECO:0007669"/>
    <property type="project" value="UniProtKB-KW"/>
</dbReference>
<dbReference type="AlphaFoldDB" id="A0A3A1VK32"/>
<dbReference type="InterPro" id="IPR000873">
    <property type="entry name" value="AMP-dep_synth/lig_dom"/>
</dbReference>
<dbReference type="InterPro" id="IPR053158">
    <property type="entry name" value="CapK_Type1_Caps_Biosynth"/>
</dbReference>
<evidence type="ECO:0000313" key="2">
    <source>
        <dbReference type="EMBL" id="RIX60605.1"/>
    </source>
</evidence>
<evidence type="ECO:0000259" key="1">
    <source>
        <dbReference type="Pfam" id="PF00501"/>
    </source>
</evidence>
<dbReference type="PANTHER" id="PTHR36932:SF1">
    <property type="entry name" value="CAPSULAR POLYSACCHARIDE BIOSYNTHESIS PROTEIN"/>
    <property type="match status" value="1"/>
</dbReference>